<dbReference type="InterPro" id="IPR010758">
    <property type="entry name" value="Trans-2-enoyl-CoA_reductase"/>
</dbReference>
<evidence type="ECO:0000313" key="13">
    <source>
        <dbReference type="EMBL" id="MCP1101832.1"/>
    </source>
</evidence>
<proteinExistence type="inferred from homology"/>
<evidence type="ECO:0000256" key="2">
    <source>
        <dbReference type="ARBA" id="ARBA00022516"/>
    </source>
</evidence>
<dbReference type="EC" id="1.3.1.44" evidence="9"/>
<comment type="catalytic activity">
    <reaction evidence="8 9">
        <text>a 2,3-saturated acyl-CoA + NAD(+) = a (2E)-enoyl-CoA + NADH + H(+)</text>
        <dbReference type="Rhea" id="RHEA:18177"/>
        <dbReference type="ChEBI" id="CHEBI:15378"/>
        <dbReference type="ChEBI" id="CHEBI:57540"/>
        <dbReference type="ChEBI" id="CHEBI:57945"/>
        <dbReference type="ChEBI" id="CHEBI:58856"/>
        <dbReference type="ChEBI" id="CHEBI:65111"/>
        <dbReference type="EC" id="1.3.1.44"/>
    </reaction>
</comment>
<keyword evidence="6 9" id="KW-0443">Lipid metabolism</keyword>
<evidence type="ECO:0000256" key="6">
    <source>
        <dbReference type="ARBA" id="ARBA00023098"/>
    </source>
</evidence>
<evidence type="ECO:0000256" key="7">
    <source>
        <dbReference type="ARBA" id="ARBA00023160"/>
    </source>
</evidence>
<comment type="caution">
    <text evidence="13">The sequence shown here is derived from an EMBL/GenBank/DDBJ whole genome shotgun (WGS) entry which is preliminary data.</text>
</comment>
<comment type="subunit">
    <text evidence="1 9">Monomer.</text>
</comment>
<feature type="binding site" evidence="9">
    <location>
        <begin position="139"/>
        <end position="140"/>
    </location>
    <ligand>
        <name>NAD(+)</name>
        <dbReference type="ChEBI" id="CHEBI:57540"/>
    </ligand>
</feature>
<keyword evidence="5 9" id="KW-0520">NAD</keyword>
<comment type="pathway">
    <text evidence="9">Lipid metabolism; fatty acid biosynthesis.</text>
</comment>
<evidence type="ECO:0000256" key="5">
    <source>
        <dbReference type="ARBA" id="ARBA00023027"/>
    </source>
</evidence>
<dbReference type="NCBIfam" id="NF010177">
    <property type="entry name" value="PRK13656.1"/>
    <property type="match status" value="1"/>
</dbReference>
<evidence type="ECO:0000256" key="4">
    <source>
        <dbReference type="ARBA" id="ARBA00023002"/>
    </source>
</evidence>
<feature type="active site" description="Proton donor" evidence="9">
    <location>
        <position position="235"/>
    </location>
</feature>
<keyword evidence="4 9" id="KW-0560">Oxidoreductase</keyword>
<dbReference type="InterPro" id="IPR024910">
    <property type="entry name" value="Enoyl-CoA_Rdtase_cat_dom"/>
</dbReference>
<sequence length="388" mass="42814">MIVKPRIKGFICTTAHPVGCEKSVQLQAEYAKGNPIKDMPKRVLVIGASGGYGLASRITACFAGGADTIGVHFDKEPSEKRTGSAGYYTTKAFDALAKKEGRISCSINGDAFSPDVKRQVIEAIKTLPGQQVDCVIYSLAAPRKTDSDTGKVYRSVIKPIDQSFEERTIDVNTGVVSMVKVEPASAEEIEDTVAVMGGSDWKDWIELLLENRMLAEDAHTVAYSYIGPSQTHSIYTNGTIGRAKADLDKTAKELGEIMESIKGRAYVSVNKALVTQASSAIPVVPLYIALMYRVMKEKGVHEGCIQQTQRLFARLYSEPVLVDEQGRIRLDDFEMKDEVQNQIKELWEQVTSENINEIGDMQGYREDFLNIFGFDIPGVDYEADVDIQ</sequence>
<keyword evidence="2 9" id="KW-0444">Lipid biosynthesis</keyword>
<dbReference type="EMBL" id="JAMZFW010000005">
    <property type="protein sequence ID" value="MCP1101832.1"/>
    <property type="molecule type" value="Genomic_DNA"/>
</dbReference>
<reference evidence="13 14" key="1">
    <citation type="journal article" date="2022" name="Genome Biol. Evol.">
        <title>Host diet, physiology and behaviors set the stage for Lachnospiraceae cladogenesis.</title>
        <authorList>
            <person name="Vera-Ponce De Leon A."/>
            <person name="Schneider M."/>
            <person name="Jahnes B.C."/>
            <person name="Sadowski V."/>
            <person name="Camuy-Velez L.A."/>
            <person name="Duan J."/>
            <person name="Sabree Z.L."/>
        </authorList>
    </citation>
    <scope>NUCLEOTIDE SEQUENCE [LARGE SCALE GENOMIC DNA]</scope>
    <source>
        <strain evidence="13 14">PAL113</strain>
    </source>
</reference>
<evidence type="ECO:0000256" key="1">
    <source>
        <dbReference type="ARBA" id="ARBA00011245"/>
    </source>
</evidence>
<dbReference type="Proteomes" id="UP001523566">
    <property type="component" value="Unassembled WGS sequence"/>
</dbReference>
<dbReference type="NCBIfam" id="NF043048">
    <property type="entry name" value="EnoyACPredFabV"/>
    <property type="match status" value="1"/>
</dbReference>
<evidence type="ECO:0000313" key="14">
    <source>
        <dbReference type="Proteomes" id="UP001523566"/>
    </source>
</evidence>
<dbReference type="InterPro" id="IPR024906">
    <property type="entry name" value="Eno_Rdtase_FAD-bd_dom"/>
</dbReference>
<keyword evidence="7 9" id="KW-0275">Fatty acid biosynthesis</keyword>
<feature type="binding site" evidence="9">
    <location>
        <begin position="110"/>
        <end position="111"/>
    </location>
    <ligand>
        <name>NAD(+)</name>
        <dbReference type="ChEBI" id="CHEBI:57540"/>
    </ligand>
</feature>
<feature type="binding site" evidence="9">
    <location>
        <position position="244"/>
    </location>
    <ligand>
        <name>NAD(+)</name>
        <dbReference type="ChEBI" id="CHEBI:57540"/>
    </ligand>
</feature>
<dbReference type="Gene3D" id="3.40.50.720">
    <property type="entry name" value="NAD(P)-binding Rossmann-like Domain"/>
    <property type="match status" value="1"/>
</dbReference>
<comment type="function">
    <text evidence="9">Involved in the fatty acid synthesis (FAS II). Catalyzes the reduction of a carbon-carbon double bond in an enoyl moiety that is covalently linked to a coenzyme A (CoA).</text>
</comment>
<keyword evidence="14" id="KW-1185">Reference proteome</keyword>
<protein>
    <recommendedName>
        <fullName evidence="9">Trans-2-enoyl-CoA reductase [NADH]</fullName>
        <shortName evidence="9">TER</shortName>
        <ecNumber evidence="9">1.3.1.44</ecNumber>
    </recommendedName>
</protein>
<feature type="domain" description="Enoyl reductase FAD binding" evidence="10">
    <location>
        <begin position="322"/>
        <end position="385"/>
    </location>
</feature>
<evidence type="ECO:0000259" key="12">
    <source>
        <dbReference type="Pfam" id="PF12242"/>
    </source>
</evidence>
<dbReference type="Pfam" id="PF12242">
    <property type="entry name" value="Eno-Rase_NADH_b"/>
    <property type="match status" value="1"/>
</dbReference>
<feature type="domain" description="Trans-2-enoyl-CoA reductase catalytic" evidence="11">
    <location>
        <begin position="81"/>
        <end position="315"/>
    </location>
</feature>
<feature type="binding site" evidence="9">
    <location>
        <begin position="273"/>
        <end position="275"/>
    </location>
    <ligand>
        <name>NAD(+)</name>
        <dbReference type="ChEBI" id="CHEBI:57540"/>
    </ligand>
</feature>
<dbReference type="PANTHER" id="PTHR37480:SF1">
    <property type="entry name" value="ENOYL-[ACYL-CARRIER-PROTEIN] REDUCTASE [NADH]"/>
    <property type="match status" value="1"/>
</dbReference>
<dbReference type="Pfam" id="PF12241">
    <property type="entry name" value="Enoyl_reductase"/>
    <property type="match status" value="1"/>
</dbReference>
<dbReference type="RefSeq" id="WP_262065617.1">
    <property type="nucleotide sequence ID" value="NZ_JAMXOD010000005.1"/>
</dbReference>
<evidence type="ECO:0000256" key="9">
    <source>
        <dbReference type="HAMAP-Rule" id="MF_01838"/>
    </source>
</evidence>
<dbReference type="InterPro" id="IPR050048">
    <property type="entry name" value="FabV-like_NADH_b"/>
</dbReference>
<comment type="caution">
    <text evidence="9">Lacks conserved residue(s) required for the propagation of feature annotation.</text>
</comment>
<evidence type="ECO:0000256" key="3">
    <source>
        <dbReference type="ARBA" id="ARBA00022832"/>
    </source>
</evidence>
<evidence type="ECO:0000259" key="10">
    <source>
        <dbReference type="Pfam" id="PF07055"/>
    </source>
</evidence>
<dbReference type="PANTHER" id="PTHR37480">
    <property type="entry name" value="ENOYL-[ACYL-CARRIER-PROTEIN] REDUCTASE [NADH]"/>
    <property type="match status" value="1"/>
</dbReference>
<dbReference type="HAMAP" id="MF_01838">
    <property type="entry name" value="FabV_reductase"/>
    <property type="match status" value="1"/>
</dbReference>
<evidence type="ECO:0000256" key="8">
    <source>
        <dbReference type="ARBA" id="ARBA00048302"/>
    </source>
</evidence>
<accession>A0ABT1E7L7</accession>
<evidence type="ECO:0000259" key="11">
    <source>
        <dbReference type="Pfam" id="PF12241"/>
    </source>
</evidence>
<dbReference type="Pfam" id="PF07055">
    <property type="entry name" value="Eno-Rase_FAD_bd"/>
    <property type="match status" value="1"/>
</dbReference>
<keyword evidence="3 9" id="KW-0276">Fatty acid metabolism</keyword>
<organism evidence="13 14">
    <name type="scientific">Aequitasia blattaphilus</name>
    <dbReference type="NCBI Taxonomy" id="2949332"/>
    <lineage>
        <taxon>Bacteria</taxon>
        <taxon>Bacillati</taxon>
        <taxon>Bacillota</taxon>
        <taxon>Clostridia</taxon>
        <taxon>Lachnospirales</taxon>
        <taxon>Lachnospiraceae</taxon>
        <taxon>Aequitasia</taxon>
    </lineage>
</organism>
<feature type="domain" description="Trans-2-enoyl-CoA reductase-like NAD(P)H binding" evidence="12">
    <location>
        <begin position="2"/>
        <end position="79"/>
    </location>
</feature>
<name>A0ABT1E7L7_9FIRM</name>
<gene>
    <name evidence="9" type="primary">fabV</name>
    <name evidence="13" type="ORF">NK125_05310</name>
</gene>
<comment type="similarity">
    <text evidence="9">Belongs to the TER reductase family.</text>
</comment>
<feature type="binding site" evidence="9">
    <location>
        <position position="225"/>
    </location>
    <ligand>
        <name>substrate</name>
    </ligand>
</feature>